<keyword evidence="2" id="KW-0378">Hydrolase</keyword>
<proteinExistence type="predicted"/>
<dbReference type="PANTHER" id="PTHR45953">
    <property type="entry name" value="IDURONATE 2-SULFATASE"/>
    <property type="match status" value="1"/>
</dbReference>
<keyword evidence="1" id="KW-0479">Metal-binding</keyword>
<dbReference type="PANTHER" id="PTHR45953:SF1">
    <property type="entry name" value="IDURONATE 2-SULFATASE"/>
    <property type="match status" value="1"/>
</dbReference>
<dbReference type="Gene3D" id="3.40.720.10">
    <property type="entry name" value="Alkaline Phosphatase, subunit A"/>
    <property type="match status" value="1"/>
</dbReference>
<evidence type="ECO:0000256" key="1">
    <source>
        <dbReference type="ARBA" id="ARBA00022723"/>
    </source>
</evidence>
<dbReference type="SUPFAM" id="SSF53649">
    <property type="entry name" value="Alkaline phosphatase-like"/>
    <property type="match status" value="1"/>
</dbReference>
<sequence>MKPTNVLFILSDEHQHNLMGCAGHPVIKTPSLDALAQRGTRFENAYTPSPICVPARASLATGRYVHDIRCWDNAIAYDGSTPGWAQHLSASGVLTESIGKLHYKSDASPVGFRRQQHAVHILDGIGQVWGSVRNPMPETMGRSPLYDKIGPGTSDYNRFDMRVADTACGWLGEHAADDKPWVLFVGLVAPHFPLVVPQDFLDLYDPREIDLPLLHPSTGYVRHPWVERQARHMDHDAAIGSDERRRLAVACYYALVSFLDAQVGKVLAALRASGLDDSTTIIYSSDHGDNLGKRGMWNKCLMYRESTGVPMIVAGPGIPASKVSETPVSLIDIQNTLLECTGCEAALIDGPGKSLVELACAEDDVGRLAFSEYHAVGSESAAYMLADSHYKYHHYLGMKPELFDVKNDPEEMRDLASLPEYADVLAHFERQLRALLNPEATDAAAKADQDRLVQAFGGREAALRTGTPAATPVPVE</sequence>
<dbReference type="Proteomes" id="UP001629274">
    <property type="component" value="Unassembled WGS sequence"/>
</dbReference>
<dbReference type="EMBL" id="JAQQDR010000011">
    <property type="protein sequence ID" value="MFM0241904.1"/>
    <property type="molecule type" value="Genomic_DNA"/>
</dbReference>
<evidence type="ECO:0000313" key="4">
    <source>
        <dbReference type="EMBL" id="MFM0241904.1"/>
    </source>
</evidence>
<reference evidence="4 5" key="1">
    <citation type="journal article" date="2024" name="Chem. Sci.">
        <title>Discovery of megapolipeptins by genome mining of a Burkholderiales bacteria collection.</title>
        <authorList>
            <person name="Paulo B.S."/>
            <person name="Recchia M.J.J."/>
            <person name="Lee S."/>
            <person name="Fergusson C.H."/>
            <person name="Romanowski S.B."/>
            <person name="Hernandez A."/>
            <person name="Krull N."/>
            <person name="Liu D.Y."/>
            <person name="Cavanagh H."/>
            <person name="Bos A."/>
            <person name="Gray C.A."/>
            <person name="Murphy B.T."/>
            <person name="Linington R.G."/>
            <person name="Eustaquio A.S."/>
        </authorList>
    </citation>
    <scope>NUCLEOTIDE SEQUENCE [LARGE SCALE GENOMIC DNA]</scope>
    <source>
        <strain evidence="4 5">RL17-351-BIE-A</strain>
    </source>
</reference>
<gene>
    <name evidence="4" type="ORF">PQR03_27565</name>
</gene>
<keyword evidence="5" id="KW-1185">Reference proteome</keyword>
<dbReference type="InterPro" id="IPR017850">
    <property type="entry name" value="Alkaline_phosphatase_core_sf"/>
</dbReference>
<evidence type="ECO:0000256" key="2">
    <source>
        <dbReference type="ARBA" id="ARBA00022801"/>
    </source>
</evidence>
<protein>
    <submittedName>
        <fullName evidence="4">Sulfatase-like hydrolase/transferase</fullName>
    </submittedName>
</protein>
<organism evidence="4 5">
    <name type="scientific">Paraburkholderia phytofirmans</name>
    <dbReference type="NCBI Taxonomy" id="261302"/>
    <lineage>
        <taxon>Bacteria</taxon>
        <taxon>Pseudomonadati</taxon>
        <taxon>Pseudomonadota</taxon>
        <taxon>Betaproteobacteria</taxon>
        <taxon>Burkholderiales</taxon>
        <taxon>Burkholderiaceae</taxon>
        <taxon>Paraburkholderia</taxon>
    </lineage>
</organism>
<dbReference type="RefSeq" id="WP_408263821.1">
    <property type="nucleotide sequence ID" value="NZ_JAQQCK010000017.1"/>
</dbReference>
<dbReference type="Pfam" id="PF00884">
    <property type="entry name" value="Sulfatase"/>
    <property type="match status" value="1"/>
</dbReference>
<accession>A0ABW9BN04</accession>
<dbReference type="CDD" id="cd16037">
    <property type="entry name" value="sulfatase_like"/>
    <property type="match status" value="1"/>
</dbReference>
<name>A0ABW9BN04_9BURK</name>
<feature type="domain" description="Sulfatase N-terminal" evidence="3">
    <location>
        <begin position="5"/>
        <end position="342"/>
    </location>
</feature>
<evidence type="ECO:0000313" key="5">
    <source>
        <dbReference type="Proteomes" id="UP001629274"/>
    </source>
</evidence>
<evidence type="ECO:0000259" key="3">
    <source>
        <dbReference type="Pfam" id="PF00884"/>
    </source>
</evidence>
<dbReference type="InterPro" id="IPR000917">
    <property type="entry name" value="Sulfatase_N"/>
</dbReference>
<comment type="caution">
    <text evidence="4">The sequence shown here is derived from an EMBL/GenBank/DDBJ whole genome shotgun (WGS) entry which is preliminary data.</text>
</comment>